<sequence>MTQVYMQARRDLHGLVATQRIPKCTTGDSDGLVGSLVSHREHRADNLGSKPEILVPRVRSRRIRISLLSHAITVHRQVDCDGPGLVLLFESWDRHMQRVDLLVAQIFSKLLVQVPLAYYPLFQYSFEMLEPRFG</sequence>
<proteinExistence type="predicted"/>
<evidence type="ECO:0000313" key="2">
    <source>
        <dbReference type="Proteomes" id="UP001305414"/>
    </source>
</evidence>
<dbReference type="Proteomes" id="UP001305414">
    <property type="component" value="Unassembled WGS sequence"/>
</dbReference>
<protein>
    <submittedName>
        <fullName evidence="1">Uncharacterized protein</fullName>
    </submittedName>
</protein>
<dbReference type="EMBL" id="JAWHQM010000044">
    <property type="protein sequence ID" value="KAK5634784.1"/>
    <property type="molecule type" value="Genomic_DNA"/>
</dbReference>
<dbReference type="AlphaFoldDB" id="A0AAN7V1H8"/>
<comment type="caution">
    <text evidence="1">The sequence shown here is derived from an EMBL/GenBank/DDBJ whole genome shotgun (WGS) entry which is preliminary data.</text>
</comment>
<organism evidence="1 2">
    <name type="scientific">Xylaria bambusicola</name>
    <dbReference type="NCBI Taxonomy" id="326684"/>
    <lineage>
        <taxon>Eukaryota</taxon>
        <taxon>Fungi</taxon>
        <taxon>Dikarya</taxon>
        <taxon>Ascomycota</taxon>
        <taxon>Pezizomycotina</taxon>
        <taxon>Sordariomycetes</taxon>
        <taxon>Xylariomycetidae</taxon>
        <taxon>Xylariales</taxon>
        <taxon>Xylariaceae</taxon>
        <taxon>Xylaria</taxon>
    </lineage>
</organism>
<evidence type="ECO:0000313" key="1">
    <source>
        <dbReference type="EMBL" id="KAK5634784.1"/>
    </source>
</evidence>
<name>A0AAN7V1H8_9PEZI</name>
<keyword evidence="2" id="KW-1185">Reference proteome</keyword>
<accession>A0AAN7V1H8</accession>
<gene>
    <name evidence="1" type="ORF">RRF57_010497</name>
</gene>
<reference evidence="1 2" key="1">
    <citation type="submission" date="2023-10" db="EMBL/GenBank/DDBJ databases">
        <title>Draft genome sequence of Xylaria bambusicola isolate GMP-LS, the root and basal stem rot pathogen of sugarcane in Indonesia.</title>
        <authorList>
            <person name="Selvaraj P."/>
            <person name="Muralishankar V."/>
            <person name="Muruganantham S."/>
            <person name="Sp S."/>
            <person name="Haryani S."/>
            <person name="Lau K.J.X."/>
            <person name="Naqvi N.I."/>
        </authorList>
    </citation>
    <scope>NUCLEOTIDE SEQUENCE [LARGE SCALE GENOMIC DNA]</scope>
    <source>
        <strain evidence="1">GMP-LS</strain>
    </source>
</reference>